<sequence length="168" mass="17821">MSQRQDIANKHTTPDANANANANANAATTATQTEALSNTDWEYGTLQSNPAKNKGPPNRIGGSYVSCSNSSKPFVSLDNLLRTHTVINSLSSALSNRTNPGHRVRVGQGLCTVLAKFALSLAYDLIVPMLKCVTLYGNFFISPPPFGAQPLAQVHVPKSLPASSARGK</sequence>
<feature type="region of interest" description="Disordered" evidence="1">
    <location>
        <begin position="1"/>
        <end position="34"/>
    </location>
</feature>
<dbReference type="Proteomes" id="UP000241587">
    <property type="component" value="Unassembled WGS sequence"/>
</dbReference>
<evidence type="ECO:0000313" key="4">
    <source>
        <dbReference type="Proteomes" id="UP000241587"/>
    </source>
</evidence>
<gene>
    <name evidence="2" type="ORF">FCULG_00006521</name>
    <name evidence="3" type="ORF">HYE67_002307</name>
</gene>
<protein>
    <submittedName>
        <fullName evidence="2">Uncharacterized protein</fullName>
    </submittedName>
</protein>
<proteinExistence type="predicted"/>
<dbReference type="EMBL" id="CP064747">
    <property type="protein sequence ID" value="QPC60076.1"/>
    <property type="molecule type" value="Genomic_DNA"/>
</dbReference>
<evidence type="ECO:0000313" key="3">
    <source>
        <dbReference type="EMBL" id="QPC60076.1"/>
    </source>
</evidence>
<reference evidence="2 4" key="1">
    <citation type="submission" date="2018-02" db="EMBL/GenBank/DDBJ databases">
        <title>Fusarium culmorum secondary metabolites in fungal-bacterial-plant interactions.</title>
        <authorList>
            <person name="Schmidt R."/>
        </authorList>
    </citation>
    <scope>NUCLEOTIDE SEQUENCE [LARGE SCALE GENOMIC DNA]</scope>
    <source>
        <strain evidence="2 4">PV</strain>
    </source>
</reference>
<keyword evidence="4" id="KW-1185">Reference proteome</keyword>
<accession>A0A2T4GTM1</accession>
<feature type="compositionally biased region" description="Low complexity" evidence="1">
    <location>
        <begin position="16"/>
        <end position="31"/>
    </location>
</feature>
<organism evidence="2 4">
    <name type="scientific">Fusarium culmorum</name>
    <dbReference type="NCBI Taxonomy" id="5516"/>
    <lineage>
        <taxon>Eukaryota</taxon>
        <taxon>Fungi</taxon>
        <taxon>Dikarya</taxon>
        <taxon>Ascomycota</taxon>
        <taxon>Pezizomycotina</taxon>
        <taxon>Sordariomycetes</taxon>
        <taxon>Hypocreomycetidae</taxon>
        <taxon>Hypocreales</taxon>
        <taxon>Nectriaceae</taxon>
        <taxon>Fusarium</taxon>
    </lineage>
</organism>
<dbReference type="EMBL" id="PVEM01000006">
    <property type="protein sequence ID" value="PTD06907.1"/>
    <property type="molecule type" value="Genomic_DNA"/>
</dbReference>
<evidence type="ECO:0000313" key="2">
    <source>
        <dbReference type="EMBL" id="PTD06907.1"/>
    </source>
</evidence>
<evidence type="ECO:0000256" key="1">
    <source>
        <dbReference type="SAM" id="MobiDB-lite"/>
    </source>
</evidence>
<dbReference type="Proteomes" id="UP000663297">
    <property type="component" value="Chromosome 1"/>
</dbReference>
<dbReference type="AlphaFoldDB" id="A0A2T4GTM1"/>
<name>A0A2T4GTM1_FUSCU</name>
<reference evidence="3" key="2">
    <citation type="submission" date="2020-11" db="EMBL/GenBank/DDBJ databases">
        <title>The chromosome-scale genome resource for two endophytic Fusarium species: F. culmorum and F. pseudograminearum.</title>
        <authorList>
            <person name="Yuan Z."/>
        </authorList>
    </citation>
    <scope>NUCLEOTIDE SEQUENCE</scope>
    <source>
        <strain evidence="3">Class2-1B</strain>
    </source>
</reference>